<evidence type="ECO:0000313" key="2">
    <source>
        <dbReference type="Proteomes" id="UP001292094"/>
    </source>
</evidence>
<keyword evidence="2" id="KW-1185">Reference proteome</keyword>
<evidence type="ECO:0000313" key="1">
    <source>
        <dbReference type="EMBL" id="KAK4289883.1"/>
    </source>
</evidence>
<comment type="caution">
    <text evidence="1">The sequence shown here is derived from an EMBL/GenBank/DDBJ whole genome shotgun (WGS) entry which is preliminary data.</text>
</comment>
<proteinExistence type="predicted"/>
<sequence>MQPLSRTRNTHLPVITHASSNLQPSASSHYSRFLQPSIFSHHSTTTFIPPTFSLKLTFTTLPPTFNLQSTLTTHSMTDFDIMHCSKILKLEARVQDNQVTRWEKVTCTLGREALQIQHPFHPPLHRLKYCFAQW</sequence>
<dbReference type="EMBL" id="JAWZYT010005683">
    <property type="protein sequence ID" value="KAK4289883.1"/>
    <property type="molecule type" value="Genomic_DNA"/>
</dbReference>
<protein>
    <submittedName>
        <fullName evidence="1">Uncharacterized protein</fullName>
    </submittedName>
</protein>
<dbReference type="Proteomes" id="UP001292094">
    <property type="component" value="Unassembled WGS sequence"/>
</dbReference>
<name>A0AAE1NHS4_9EUCA</name>
<organism evidence="1 2">
    <name type="scientific">Petrolisthes manimaculis</name>
    <dbReference type="NCBI Taxonomy" id="1843537"/>
    <lineage>
        <taxon>Eukaryota</taxon>
        <taxon>Metazoa</taxon>
        <taxon>Ecdysozoa</taxon>
        <taxon>Arthropoda</taxon>
        <taxon>Crustacea</taxon>
        <taxon>Multicrustacea</taxon>
        <taxon>Malacostraca</taxon>
        <taxon>Eumalacostraca</taxon>
        <taxon>Eucarida</taxon>
        <taxon>Decapoda</taxon>
        <taxon>Pleocyemata</taxon>
        <taxon>Anomura</taxon>
        <taxon>Galatheoidea</taxon>
        <taxon>Porcellanidae</taxon>
        <taxon>Petrolisthes</taxon>
    </lineage>
</organism>
<accession>A0AAE1NHS4</accession>
<dbReference type="AlphaFoldDB" id="A0AAE1NHS4"/>
<gene>
    <name evidence="1" type="ORF">Pmani_037175</name>
</gene>
<reference evidence="1" key="1">
    <citation type="submission" date="2023-11" db="EMBL/GenBank/DDBJ databases">
        <title>Genome assemblies of two species of porcelain crab, Petrolisthes cinctipes and Petrolisthes manimaculis (Anomura: Porcellanidae).</title>
        <authorList>
            <person name="Angst P."/>
        </authorList>
    </citation>
    <scope>NUCLEOTIDE SEQUENCE</scope>
    <source>
        <strain evidence="1">PB745_02</strain>
        <tissue evidence="1">Gill</tissue>
    </source>
</reference>